<dbReference type="InterPro" id="IPR016024">
    <property type="entry name" value="ARM-type_fold"/>
</dbReference>
<dbReference type="EMBL" id="CM010715">
    <property type="protein sequence ID" value="RZC44504.1"/>
    <property type="molecule type" value="Genomic_DNA"/>
</dbReference>
<feature type="domain" description="Interferon-related developmental regulator N-terminal" evidence="3">
    <location>
        <begin position="17"/>
        <end position="304"/>
    </location>
</feature>
<dbReference type="PANTHER" id="PTHR12354:SF1">
    <property type="entry name" value="INTERFERON-RELATED DEVELOPMENTAL REGULATOR 1"/>
    <property type="match status" value="1"/>
</dbReference>
<dbReference type="Pfam" id="PF05004">
    <property type="entry name" value="IFRD"/>
    <property type="match status" value="2"/>
</dbReference>
<evidence type="ECO:0000256" key="2">
    <source>
        <dbReference type="SAM" id="MobiDB-lite"/>
    </source>
</evidence>
<feature type="region of interest" description="Disordered" evidence="2">
    <location>
        <begin position="401"/>
        <end position="424"/>
    </location>
</feature>
<protein>
    <recommendedName>
        <fullName evidence="3">Interferon-related developmental regulator N-terminal domain-containing protein</fullName>
    </recommendedName>
</protein>
<dbReference type="InterPro" id="IPR039777">
    <property type="entry name" value="IFRD"/>
</dbReference>
<evidence type="ECO:0000256" key="1">
    <source>
        <dbReference type="ARBA" id="ARBA00008828"/>
    </source>
</evidence>
<dbReference type="Gramene" id="RZC44504">
    <property type="protein sequence ID" value="RZC44504"/>
    <property type="gene ID" value="C5167_037465"/>
</dbReference>
<organism evidence="4 5">
    <name type="scientific">Papaver somniferum</name>
    <name type="common">Opium poppy</name>
    <dbReference type="NCBI Taxonomy" id="3469"/>
    <lineage>
        <taxon>Eukaryota</taxon>
        <taxon>Viridiplantae</taxon>
        <taxon>Streptophyta</taxon>
        <taxon>Embryophyta</taxon>
        <taxon>Tracheophyta</taxon>
        <taxon>Spermatophyta</taxon>
        <taxon>Magnoliopsida</taxon>
        <taxon>Ranunculales</taxon>
        <taxon>Papaveraceae</taxon>
        <taxon>Papaveroideae</taxon>
        <taxon>Papaver</taxon>
    </lineage>
</organism>
<keyword evidence="5" id="KW-1185">Reference proteome</keyword>
<dbReference type="STRING" id="3469.A0A4Y7I6R4"/>
<dbReference type="SUPFAM" id="SSF48371">
    <property type="entry name" value="ARM repeat"/>
    <property type="match status" value="1"/>
</dbReference>
<gene>
    <name evidence="4" type="ORF">C5167_037465</name>
</gene>
<dbReference type="AlphaFoldDB" id="A0A4Y7I6R4"/>
<accession>A0A4Y7I6R4</accession>
<evidence type="ECO:0000313" key="5">
    <source>
        <dbReference type="Proteomes" id="UP000316621"/>
    </source>
</evidence>
<feature type="domain" description="Interferon-related developmental regulator N-terminal" evidence="3">
    <location>
        <begin position="498"/>
        <end position="598"/>
    </location>
</feature>
<reference evidence="4 5" key="1">
    <citation type="journal article" date="2018" name="Science">
        <title>The opium poppy genome and morphinan production.</title>
        <authorList>
            <person name="Guo L."/>
            <person name="Winzer T."/>
            <person name="Yang X."/>
            <person name="Li Y."/>
            <person name="Ning Z."/>
            <person name="He Z."/>
            <person name="Teodor R."/>
            <person name="Lu Y."/>
            <person name="Bowser T.A."/>
            <person name="Graham I.A."/>
            <person name="Ye K."/>
        </authorList>
    </citation>
    <scope>NUCLEOTIDE SEQUENCE [LARGE SCALE GENOMIC DNA]</scope>
    <source>
        <strain evidence="5">cv. HN1</strain>
        <tissue evidence="4">Leaves</tissue>
    </source>
</reference>
<dbReference type="Proteomes" id="UP000316621">
    <property type="component" value="Chromosome 1"/>
</dbReference>
<evidence type="ECO:0000259" key="3">
    <source>
        <dbReference type="Pfam" id="PF05004"/>
    </source>
</evidence>
<dbReference type="InterPro" id="IPR007701">
    <property type="entry name" value="Interferon-rel_develop_reg_N"/>
</dbReference>
<comment type="similarity">
    <text evidence="1">Belongs to the IFRD family.</text>
</comment>
<dbReference type="PANTHER" id="PTHR12354">
    <property type="entry name" value="INTERFERON-RELATED DEVELOPMENTAL REGULATOR"/>
    <property type="match status" value="1"/>
</dbReference>
<proteinExistence type="inferred from homology"/>
<evidence type="ECO:0000313" key="4">
    <source>
        <dbReference type="EMBL" id="RZC44504.1"/>
    </source>
</evidence>
<name>A0A4Y7I6R4_PAPSO</name>
<sequence>MSIMFNLNLLLSKEELNSKGKSMDQCLEGLFHKRGSTREMALAMLVDKFCKKLQNEFLVNKCSTLLYQCFNSLKRGSSKEIYLASRLIGFVSVTIGCKEDLAHKVLEDAFPLLSEALQSKFDPIEISSLLDCLAIITFVGGDDLSETERSMQLIWQFCHPKLGNNMVAPTPSAMVLTTALSAWSFLLSTMDVLKVNKTCWKEVVSYFSDLLDHDDLSVRITAAEAIALIFEMGSLEKFCSEAKSSNEQLVHEGSKCQESQSDIEGLKEKILNQMTNLSMEADDEVVPKNDSQKKLIDDVLRFLEDNVCLKTSIKVGRSGLNISKWSRLLQVNFMMRFLGPGFVKHMQENEFLHDVFDFKPKEKQHISSENQLLSEMFTCDHEEVVLKNFYQAKQWELEEEEEIEGRQPYQKKKTSACPDPALKKAKNQVRRQNRLISQARNAGHMAVGLEGEDLKEHFEAAADDDPCSLLEVLIMKRSVSKSIAKTSPRIPPAAVMTGSVSYFSDLLDHDDLSVRIGAAEAIALIFEMGSLEKFCSEAKSSKVQLVHEGSKCQESHSDIEGLKEKILNQMTNLSLEAGDEVVHKNDSKKKLIDDVLRFLEDNVRVKTSIKVGRSGLSISTWSRLLQVNFMMHFLGPGFVKHMQENEFLHDVFDFKPKEKQHMSSENQLLPNMFTYDYEEVVLKNFYQGNPWKLKEEEIEGRQPYQKKKKSACPNPALKKAKNQVRRQNRLISQTRNAGHMAVGLEGEDFFEASDDKDPGSLLEVLIMKRSVSKSIAKTSPRIPPAAFMTGL</sequence>
<dbReference type="Gene3D" id="1.25.10.10">
    <property type="entry name" value="Leucine-rich Repeat Variant"/>
    <property type="match status" value="1"/>
</dbReference>
<dbReference type="InterPro" id="IPR011989">
    <property type="entry name" value="ARM-like"/>
</dbReference>